<feature type="transmembrane region" description="Helical" evidence="10">
    <location>
        <begin position="377"/>
        <end position="398"/>
    </location>
</feature>
<sequence length="404" mass="43646">MKFRATIRKEGMPDSTSIIEAPSRFAVYEQVQKEGGIVVELTERESAFKFPAWLSFNVSTGIKHSEIIQVARSLSAMLNAGLSLSRSLSIIERQSGNKYLKTIVTELSESIKKGSSFHEALAAYPKVFSKLFIAMVRAGEDSGSLSDALTVVALQMERSEELIRKIKGAMIYPSIVISAVVIVGILMLIYVVPTLTSTFDQLGVQVPLATRIIVGLSNLMVAHVILVLVALVILVAGSTTFVRSKFGGDVVLSAALHLPVINELIRETYTARASRTLSSLLSSGVPVLEALSITKEVVQANAFAKVVGEAEEHVKKGELLSASFAAHEKLYPILMSDMLAVGEETGKVADMLKQIAEFYEGDVAQKTKDLSTIIEPVLMLLIGTFVGIFAVSMISPIYSLSSAF</sequence>
<evidence type="ECO:0000256" key="3">
    <source>
        <dbReference type="ARBA" id="ARBA00022448"/>
    </source>
</evidence>
<reference evidence="13" key="1">
    <citation type="submission" date="2017-09" db="EMBL/GenBank/DDBJ databases">
        <title>Depth-based differentiation of microbial function through sediment-hosted aquifers and enrichment of novel symbionts in the deep terrestrial subsurface.</title>
        <authorList>
            <person name="Probst A.J."/>
            <person name="Ladd B."/>
            <person name="Jarett J.K."/>
            <person name="Geller-Mcgrath D.E."/>
            <person name="Sieber C.M.K."/>
            <person name="Emerson J.B."/>
            <person name="Anantharaman K."/>
            <person name="Thomas B.C."/>
            <person name="Malmstrom R."/>
            <person name="Stieglmeier M."/>
            <person name="Klingl A."/>
            <person name="Woyke T."/>
            <person name="Ryan C.M."/>
            <person name="Banfield J.F."/>
        </authorList>
    </citation>
    <scope>NUCLEOTIDE SEQUENCE [LARGE SCALE GENOMIC DNA]</scope>
</reference>
<gene>
    <name evidence="12" type="ORF">COT23_02900</name>
</gene>
<feature type="domain" description="Type II secretion system protein GspF" evidence="11">
    <location>
        <begin position="71"/>
        <end position="193"/>
    </location>
</feature>
<dbReference type="PRINTS" id="PR00812">
    <property type="entry name" value="BCTERIALGSPF"/>
</dbReference>
<evidence type="ECO:0000256" key="9">
    <source>
        <dbReference type="RuleBase" id="RU003923"/>
    </source>
</evidence>
<dbReference type="InterPro" id="IPR018076">
    <property type="entry name" value="T2SS_GspF_dom"/>
</dbReference>
<dbReference type="Gene3D" id="1.20.81.30">
    <property type="entry name" value="Type II secretion system (T2SS), domain F"/>
    <property type="match status" value="2"/>
</dbReference>
<evidence type="ECO:0000259" key="11">
    <source>
        <dbReference type="Pfam" id="PF00482"/>
    </source>
</evidence>
<proteinExistence type="inferred from homology"/>
<keyword evidence="7 10" id="KW-1133">Transmembrane helix</keyword>
<keyword evidence="5" id="KW-0997">Cell inner membrane</keyword>
<name>A0A2H0YXC5_9BACT</name>
<keyword evidence="8 10" id="KW-0472">Membrane</keyword>
<dbReference type="Pfam" id="PF00482">
    <property type="entry name" value="T2SSF"/>
    <property type="match status" value="2"/>
</dbReference>
<dbReference type="InterPro" id="IPR001992">
    <property type="entry name" value="T2SS_GspF/T4SS_PilC_CS"/>
</dbReference>
<keyword evidence="6 9" id="KW-0812">Transmembrane</keyword>
<dbReference type="EMBL" id="PEXT01000060">
    <property type="protein sequence ID" value="PIS43151.1"/>
    <property type="molecule type" value="Genomic_DNA"/>
</dbReference>
<dbReference type="PANTHER" id="PTHR30012:SF0">
    <property type="entry name" value="TYPE II SECRETION SYSTEM PROTEIN F-RELATED"/>
    <property type="match status" value="1"/>
</dbReference>
<dbReference type="AlphaFoldDB" id="A0A2H0YXC5"/>
<evidence type="ECO:0000256" key="6">
    <source>
        <dbReference type="ARBA" id="ARBA00022692"/>
    </source>
</evidence>
<dbReference type="Proteomes" id="UP000228687">
    <property type="component" value="Unassembled WGS sequence"/>
</dbReference>
<evidence type="ECO:0000256" key="5">
    <source>
        <dbReference type="ARBA" id="ARBA00022519"/>
    </source>
</evidence>
<dbReference type="InterPro" id="IPR003004">
    <property type="entry name" value="GspF/PilC"/>
</dbReference>
<dbReference type="FunFam" id="1.20.81.30:FF:000001">
    <property type="entry name" value="Type II secretion system protein F"/>
    <property type="match status" value="2"/>
</dbReference>
<evidence type="ECO:0000256" key="1">
    <source>
        <dbReference type="ARBA" id="ARBA00004429"/>
    </source>
</evidence>
<dbReference type="PANTHER" id="PTHR30012">
    <property type="entry name" value="GENERAL SECRETION PATHWAY PROTEIN"/>
    <property type="match status" value="1"/>
</dbReference>
<comment type="caution">
    <text evidence="12">The sequence shown here is derived from an EMBL/GenBank/DDBJ whole genome shotgun (WGS) entry which is preliminary data.</text>
</comment>
<feature type="domain" description="Type II secretion system protein GspF" evidence="11">
    <location>
        <begin position="274"/>
        <end position="396"/>
    </location>
</feature>
<organism evidence="12 13">
    <name type="scientific">Candidatus Kaiserbacteria bacterium CG08_land_8_20_14_0_20_50_21</name>
    <dbReference type="NCBI Taxonomy" id="1974604"/>
    <lineage>
        <taxon>Bacteria</taxon>
        <taxon>Candidatus Kaiseribacteriota</taxon>
    </lineage>
</organism>
<evidence type="ECO:0000256" key="2">
    <source>
        <dbReference type="ARBA" id="ARBA00005745"/>
    </source>
</evidence>
<protein>
    <recommendedName>
        <fullName evidence="11">Type II secretion system protein GspF domain-containing protein</fullName>
    </recommendedName>
</protein>
<keyword evidence="4" id="KW-1003">Cell membrane</keyword>
<evidence type="ECO:0000256" key="10">
    <source>
        <dbReference type="SAM" id="Phobius"/>
    </source>
</evidence>
<evidence type="ECO:0000256" key="4">
    <source>
        <dbReference type="ARBA" id="ARBA00022475"/>
    </source>
</evidence>
<dbReference type="InterPro" id="IPR042094">
    <property type="entry name" value="T2SS_GspF_sf"/>
</dbReference>
<dbReference type="PROSITE" id="PS00874">
    <property type="entry name" value="T2SP_F"/>
    <property type="match status" value="1"/>
</dbReference>
<dbReference type="GO" id="GO:0005886">
    <property type="term" value="C:plasma membrane"/>
    <property type="evidence" value="ECO:0007669"/>
    <property type="project" value="UniProtKB-SubCell"/>
</dbReference>
<feature type="transmembrane region" description="Helical" evidence="10">
    <location>
        <begin position="212"/>
        <end position="236"/>
    </location>
</feature>
<feature type="transmembrane region" description="Helical" evidence="10">
    <location>
        <begin position="171"/>
        <end position="192"/>
    </location>
</feature>
<evidence type="ECO:0000256" key="8">
    <source>
        <dbReference type="ARBA" id="ARBA00023136"/>
    </source>
</evidence>
<accession>A0A2H0YXC5</accession>
<comment type="similarity">
    <text evidence="2 9">Belongs to the GSP F family.</text>
</comment>
<evidence type="ECO:0000313" key="13">
    <source>
        <dbReference type="Proteomes" id="UP000228687"/>
    </source>
</evidence>
<keyword evidence="3 9" id="KW-0813">Transport</keyword>
<comment type="subcellular location">
    <subcellularLocation>
        <location evidence="1">Cell inner membrane</location>
        <topology evidence="1">Multi-pass membrane protein</topology>
    </subcellularLocation>
    <subcellularLocation>
        <location evidence="9">Cell membrane</location>
        <topology evidence="9">Multi-pass membrane protein</topology>
    </subcellularLocation>
</comment>
<dbReference type="GO" id="GO:0009306">
    <property type="term" value="P:protein secretion"/>
    <property type="evidence" value="ECO:0007669"/>
    <property type="project" value="InterPro"/>
</dbReference>
<evidence type="ECO:0000256" key="7">
    <source>
        <dbReference type="ARBA" id="ARBA00022989"/>
    </source>
</evidence>
<evidence type="ECO:0000313" key="12">
    <source>
        <dbReference type="EMBL" id="PIS43151.1"/>
    </source>
</evidence>